<keyword evidence="1" id="KW-1133">Transmembrane helix</keyword>
<dbReference type="EMBL" id="UHBY01000003">
    <property type="protein sequence ID" value="SUL35133.1"/>
    <property type="molecule type" value="Genomic_DNA"/>
</dbReference>
<keyword evidence="1" id="KW-0472">Membrane</keyword>
<reference evidence="2 3" key="1">
    <citation type="submission" date="2018-06" db="EMBL/GenBank/DDBJ databases">
        <authorList>
            <consortium name="Pathogen Informatics"/>
            <person name="Doyle S."/>
        </authorList>
    </citation>
    <scope>NUCLEOTIDE SEQUENCE [LARGE SCALE GENOMIC DNA]</scope>
    <source>
        <strain evidence="2 3">NCTC10702</strain>
    </source>
</reference>
<accession>A0A380EHS2</accession>
<name>A0A380EHS2_STAAU</name>
<dbReference type="Proteomes" id="UP000254116">
    <property type="component" value="Unassembled WGS sequence"/>
</dbReference>
<protein>
    <submittedName>
        <fullName evidence="2">Na(+)-linked D-alanine glycine permease</fullName>
    </submittedName>
</protein>
<dbReference type="AlphaFoldDB" id="A0A380EHS2"/>
<organism evidence="2 3">
    <name type="scientific">Staphylococcus aureus</name>
    <dbReference type="NCBI Taxonomy" id="1280"/>
    <lineage>
        <taxon>Bacteria</taxon>
        <taxon>Bacillati</taxon>
        <taxon>Bacillota</taxon>
        <taxon>Bacilli</taxon>
        <taxon>Bacillales</taxon>
        <taxon>Staphylococcaceae</taxon>
        <taxon>Staphylococcus</taxon>
    </lineage>
</organism>
<keyword evidence="1" id="KW-0812">Transmembrane</keyword>
<sequence>MKDFDSLIPGWFKEFVHVGTDLIWSQYLIGLLLTAGFFFTISSKFVQLRMLPEMLEL</sequence>
<evidence type="ECO:0000313" key="2">
    <source>
        <dbReference type="EMBL" id="SUL35133.1"/>
    </source>
</evidence>
<evidence type="ECO:0000256" key="1">
    <source>
        <dbReference type="SAM" id="Phobius"/>
    </source>
</evidence>
<evidence type="ECO:0000313" key="3">
    <source>
        <dbReference type="Proteomes" id="UP000254116"/>
    </source>
</evidence>
<gene>
    <name evidence="2" type="ORF">NCTC10702_02138</name>
</gene>
<proteinExistence type="predicted"/>
<feature type="transmembrane region" description="Helical" evidence="1">
    <location>
        <begin position="22"/>
        <end position="41"/>
    </location>
</feature>